<evidence type="ECO:0000313" key="3">
    <source>
        <dbReference type="Proteomes" id="UP000319449"/>
    </source>
</evidence>
<sequence length="307" mass="31907">MMRSARRTSGFTLVELLAVMAIFGVVIGAVYSLYLTHQKTAYIQEDLVDLQQNLRIAMDSITRDMRMAGILVPLGTNPLANGSLNNYSTSVQINTASAAGQFARVAKSKVTAAFSTFSTSVDAPESIDGLIGAGAVNVRLIRPTDKSNPVSGMGTYLVLNAANRSGPSIALALPGGGTFSSGVGIDAGDIIAMAGPPVPPGTAPPAGNDAIVYSLIPCPDSPSITCLARAVNQATSPEVIASNISSLRFSYLYEDGTEDNNPADATSIAAIRSVRVTITGETSVTSALSEGPKTRQITSVIKLRNKR</sequence>
<keyword evidence="1" id="KW-0472">Membrane</keyword>
<dbReference type="Pfam" id="PF07963">
    <property type="entry name" value="N_methyl"/>
    <property type="match status" value="1"/>
</dbReference>
<dbReference type="Gene3D" id="3.30.700.10">
    <property type="entry name" value="Glycoprotein, Type 4 Pilin"/>
    <property type="match status" value="1"/>
</dbReference>
<accession>A0A562WQC4</accession>
<proteinExistence type="predicted"/>
<organism evidence="2 3">
    <name type="scientific">Geobacter argillaceus</name>
    <dbReference type="NCBI Taxonomy" id="345631"/>
    <lineage>
        <taxon>Bacteria</taxon>
        <taxon>Pseudomonadati</taxon>
        <taxon>Thermodesulfobacteriota</taxon>
        <taxon>Desulfuromonadia</taxon>
        <taxon>Geobacterales</taxon>
        <taxon>Geobacteraceae</taxon>
        <taxon>Geobacter</taxon>
    </lineage>
</organism>
<dbReference type="RefSeq" id="WP_145018768.1">
    <property type="nucleotide sequence ID" value="NZ_VLLN01000004.1"/>
</dbReference>
<dbReference type="PROSITE" id="PS00409">
    <property type="entry name" value="PROKAR_NTER_METHYL"/>
    <property type="match status" value="1"/>
</dbReference>
<dbReference type="Proteomes" id="UP000319449">
    <property type="component" value="Unassembled WGS sequence"/>
</dbReference>
<keyword evidence="1" id="KW-1133">Transmembrane helix</keyword>
<comment type="caution">
    <text evidence="2">The sequence shown here is derived from an EMBL/GenBank/DDBJ whole genome shotgun (WGS) entry which is preliminary data.</text>
</comment>
<keyword evidence="1" id="KW-0812">Transmembrane</keyword>
<dbReference type="AlphaFoldDB" id="A0A562WQC4"/>
<dbReference type="OrthoDB" id="5397385at2"/>
<keyword evidence="3" id="KW-1185">Reference proteome</keyword>
<dbReference type="EMBL" id="VLLN01000004">
    <property type="protein sequence ID" value="TWJ32435.1"/>
    <property type="molecule type" value="Genomic_DNA"/>
</dbReference>
<dbReference type="InterPro" id="IPR045584">
    <property type="entry name" value="Pilin-like"/>
</dbReference>
<evidence type="ECO:0000313" key="2">
    <source>
        <dbReference type="EMBL" id="TWJ32435.1"/>
    </source>
</evidence>
<reference evidence="2 3" key="1">
    <citation type="submission" date="2019-07" db="EMBL/GenBank/DDBJ databases">
        <title>Genomic Encyclopedia of Archaeal and Bacterial Type Strains, Phase II (KMG-II): from individual species to whole genera.</title>
        <authorList>
            <person name="Goeker M."/>
        </authorList>
    </citation>
    <scope>NUCLEOTIDE SEQUENCE [LARGE SCALE GENOMIC DNA]</scope>
    <source>
        <strain evidence="2 3">ATCC BAA-1139</strain>
    </source>
</reference>
<dbReference type="SUPFAM" id="SSF54523">
    <property type="entry name" value="Pili subunits"/>
    <property type="match status" value="1"/>
</dbReference>
<dbReference type="InterPro" id="IPR012902">
    <property type="entry name" value="N_methyl_site"/>
</dbReference>
<name>A0A562WQC4_9BACT</name>
<evidence type="ECO:0000256" key="1">
    <source>
        <dbReference type="SAM" id="Phobius"/>
    </source>
</evidence>
<dbReference type="NCBIfam" id="TIGR02532">
    <property type="entry name" value="IV_pilin_GFxxxE"/>
    <property type="match status" value="1"/>
</dbReference>
<feature type="transmembrane region" description="Helical" evidence="1">
    <location>
        <begin position="12"/>
        <end position="34"/>
    </location>
</feature>
<gene>
    <name evidence="2" type="ORF">JN12_00875</name>
</gene>
<protein>
    <submittedName>
        <fullName evidence="2">Prepilin-type N-terminal cleavage/methylation domain-containing protein</fullName>
    </submittedName>
</protein>